<dbReference type="RefSeq" id="WP_068147566.1">
    <property type="nucleotide sequence ID" value="NZ_JBHSCR010000002.1"/>
</dbReference>
<protein>
    <submittedName>
        <fullName evidence="6">MobA/MobL family protein</fullName>
    </submittedName>
</protein>
<comment type="similarity">
    <text evidence="1">Belongs to the MobA/MobL family.</text>
</comment>
<evidence type="ECO:0000313" key="6">
    <source>
        <dbReference type="EMBL" id="MFC4346980.1"/>
    </source>
</evidence>
<evidence type="ECO:0000256" key="4">
    <source>
        <dbReference type="SAM" id="MobiDB-lite"/>
    </source>
</evidence>
<feature type="region of interest" description="Disordered" evidence="4">
    <location>
        <begin position="463"/>
        <end position="489"/>
    </location>
</feature>
<organism evidence="6 7">
    <name type="scientific">Kordiimonas lipolytica</name>
    <dbReference type="NCBI Taxonomy" id="1662421"/>
    <lineage>
        <taxon>Bacteria</taxon>
        <taxon>Pseudomonadati</taxon>
        <taxon>Pseudomonadota</taxon>
        <taxon>Alphaproteobacteria</taxon>
        <taxon>Kordiimonadales</taxon>
        <taxon>Kordiimonadaceae</taxon>
        <taxon>Kordiimonas</taxon>
    </lineage>
</organism>
<evidence type="ECO:0000313" key="7">
    <source>
        <dbReference type="Proteomes" id="UP001595776"/>
    </source>
</evidence>
<sequence>MFDDQEFRRRRGYSQEPQKLHLKSGRIGPKGRTFHLKVGSATKAQPVGKGASVDYIARQGDYSNKRADFESLAGRDPEQMKSILDAVHETTNRKNGRVAIPITVEMPNDLTADGRNEIAQKFCEYFEAHNHPAIAVIHGNGKEQPHMHLLTTSRPTRSIDDPPQFFGAESGGWVIAKEGVRGNAQKGRMFANRDEIKLFRRQVAAGIINQVLEAHGHEGNWHGGTLKETGIEREAKKRVREADWAKGIRERDEKAAADYHKQQSEARDQAAKVRHERERRREARKSELQKQADRAPQFQKEMVKARSQSRSERKTALQLAERLLAAEARLEAAERALDTQKRKAIPPGRKAMTKEARTLATDLLKASGRNPADFQRDLENGGSPELWQFVRESLGLKKATKEQSAHEEFRAEPLKAKNLEQANKMAAGLTSHQLEATYLATKSRLEGLGNSVGDQLERQGLKTGLKALQTKLPNLADKSGPSPSRGKGR</sequence>
<evidence type="ECO:0000256" key="3">
    <source>
        <dbReference type="SAM" id="Coils"/>
    </source>
</evidence>
<name>A0ABV8U7Z2_9PROT</name>
<keyword evidence="2" id="KW-0184">Conjugation</keyword>
<evidence type="ECO:0000256" key="2">
    <source>
        <dbReference type="ARBA" id="ARBA00022971"/>
    </source>
</evidence>
<gene>
    <name evidence="6" type="ORF">ACFO5Q_03900</name>
</gene>
<proteinExistence type="inferred from homology"/>
<dbReference type="EMBL" id="JBHSCR010000002">
    <property type="protein sequence ID" value="MFC4346980.1"/>
    <property type="molecule type" value="Genomic_DNA"/>
</dbReference>
<comment type="caution">
    <text evidence="6">The sequence shown here is derived from an EMBL/GenBank/DDBJ whole genome shotgun (WGS) entry which is preliminary data.</text>
</comment>
<feature type="region of interest" description="Disordered" evidence="4">
    <location>
        <begin position="251"/>
        <end position="313"/>
    </location>
</feature>
<feature type="region of interest" description="Disordered" evidence="4">
    <location>
        <begin position="1"/>
        <end position="33"/>
    </location>
</feature>
<keyword evidence="3" id="KW-0175">Coiled coil</keyword>
<evidence type="ECO:0000256" key="1">
    <source>
        <dbReference type="ARBA" id="ARBA00010873"/>
    </source>
</evidence>
<feature type="domain" description="MobA/MobL protein" evidence="5">
    <location>
        <begin position="75"/>
        <end position="237"/>
    </location>
</feature>
<reference evidence="7" key="1">
    <citation type="journal article" date="2019" name="Int. J. Syst. Evol. Microbiol.">
        <title>The Global Catalogue of Microorganisms (GCM) 10K type strain sequencing project: providing services to taxonomists for standard genome sequencing and annotation.</title>
        <authorList>
            <consortium name="The Broad Institute Genomics Platform"/>
            <consortium name="The Broad Institute Genome Sequencing Center for Infectious Disease"/>
            <person name="Wu L."/>
            <person name="Ma J."/>
        </authorList>
    </citation>
    <scope>NUCLEOTIDE SEQUENCE [LARGE SCALE GENOMIC DNA]</scope>
    <source>
        <strain evidence="7">CGMCC 1.15304</strain>
    </source>
</reference>
<evidence type="ECO:0000259" key="5">
    <source>
        <dbReference type="Pfam" id="PF03389"/>
    </source>
</evidence>
<accession>A0ABV8U7Z2</accession>
<feature type="compositionally biased region" description="Basic and acidic residues" evidence="4">
    <location>
        <begin position="301"/>
        <end position="313"/>
    </location>
</feature>
<dbReference type="Proteomes" id="UP001595776">
    <property type="component" value="Unassembled WGS sequence"/>
</dbReference>
<feature type="compositionally biased region" description="Basic and acidic residues" evidence="4">
    <location>
        <begin position="251"/>
        <end position="293"/>
    </location>
</feature>
<dbReference type="Pfam" id="PF03389">
    <property type="entry name" value="MobA_MobL"/>
    <property type="match status" value="1"/>
</dbReference>
<feature type="coiled-coil region" evidence="3">
    <location>
        <begin position="316"/>
        <end position="343"/>
    </location>
</feature>
<dbReference type="Gene3D" id="3.30.930.30">
    <property type="match status" value="1"/>
</dbReference>
<keyword evidence="7" id="KW-1185">Reference proteome</keyword>
<dbReference type="InterPro" id="IPR005053">
    <property type="entry name" value="MobA_MobL"/>
</dbReference>